<proteinExistence type="predicted"/>
<dbReference type="Proteomes" id="UP000810207">
    <property type="component" value="Unassembled WGS sequence"/>
</dbReference>
<evidence type="ECO:0000313" key="1">
    <source>
        <dbReference type="EMBL" id="MBP2249265.1"/>
    </source>
</evidence>
<keyword evidence="2" id="KW-1185">Reference proteome</keyword>
<reference evidence="1 2" key="1">
    <citation type="submission" date="2021-03" db="EMBL/GenBank/DDBJ databases">
        <title>Genomic Encyclopedia of Type Strains, Phase IV (KMG-IV): sequencing the most valuable type-strain genomes for metagenomic binning, comparative biology and taxonomic classification.</title>
        <authorList>
            <person name="Goeker M."/>
        </authorList>
    </citation>
    <scope>NUCLEOTIDE SEQUENCE [LARGE SCALE GENOMIC DNA]</scope>
    <source>
        <strain evidence="1 2">DSM 21292</strain>
    </source>
</reference>
<comment type="caution">
    <text evidence="1">The sequence shown here is derived from an EMBL/GenBank/DDBJ whole genome shotgun (WGS) entry which is preliminary data.</text>
</comment>
<protein>
    <submittedName>
        <fullName evidence="1">Uncharacterized protein</fullName>
    </submittedName>
</protein>
<gene>
    <name evidence="1" type="ORF">J2Z28_005960</name>
</gene>
<dbReference type="RefSeq" id="WP_211085459.1">
    <property type="nucleotide sequence ID" value="NZ_CBCSLC010000022.1"/>
</dbReference>
<dbReference type="EMBL" id="JAGIKV010000035">
    <property type="protein sequence ID" value="MBP2249265.1"/>
    <property type="molecule type" value="Genomic_DNA"/>
</dbReference>
<sequence length="190" mass="21924">MSMNIFAPKGSKVRFVNRGGWDGEYERATEVLDHGKVYTVRRINVYQSSSEVFLEGINQSFNSVFFEDVYETEDGIDYGRIRELTNVPFTEYVRDKIKAALAWRVLEHCFISVDDFDCDPNDPDADEPDAPVIVIDVKVRGALYTFWYNTDSREYNHSILGEDVVNRYLAITKGHRPDLPGVYVYNPTEE</sequence>
<evidence type="ECO:0000313" key="2">
    <source>
        <dbReference type="Proteomes" id="UP000810207"/>
    </source>
</evidence>
<accession>A0ABS4S2B9</accession>
<organism evidence="1 2">
    <name type="scientific">Paenibacillus xylanexedens</name>
    <dbReference type="NCBI Taxonomy" id="528191"/>
    <lineage>
        <taxon>Bacteria</taxon>
        <taxon>Bacillati</taxon>
        <taxon>Bacillota</taxon>
        <taxon>Bacilli</taxon>
        <taxon>Bacillales</taxon>
        <taxon>Paenibacillaceae</taxon>
        <taxon>Paenibacillus</taxon>
    </lineage>
</organism>
<name>A0ABS4S2B9_PAEXY</name>